<dbReference type="Pfam" id="PF21088">
    <property type="entry name" value="MS_channel_1st"/>
    <property type="match status" value="1"/>
</dbReference>
<feature type="transmembrane region" description="Helical" evidence="9">
    <location>
        <begin position="784"/>
        <end position="810"/>
    </location>
</feature>
<evidence type="ECO:0000256" key="5">
    <source>
        <dbReference type="ARBA" id="ARBA00022989"/>
    </source>
</evidence>
<reference evidence="15 16" key="1">
    <citation type="submission" date="2019-02" db="EMBL/GenBank/DDBJ databases">
        <title>Deep-cultivation of Planctomycetes and their phenomic and genomic characterization uncovers novel biology.</title>
        <authorList>
            <person name="Wiegand S."/>
            <person name="Jogler M."/>
            <person name="Boedeker C."/>
            <person name="Pinto D."/>
            <person name="Vollmers J."/>
            <person name="Rivas-Marin E."/>
            <person name="Kohn T."/>
            <person name="Peeters S.H."/>
            <person name="Heuer A."/>
            <person name="Rast P."/>
            <person name="Oberbeckmann S."/>
            <person name="Bunk B."/>
            <person name="Jeske O."/>
            <person name="Meyerdierks A."/>
            <person name="Storesund J.E."/>
            <person name="Kallscheuer N."/>
            <person name="Luecker S."/>
            <person name="Lage O.M."/>
            <person name="Pohl T."/>
            <person name="Merkel B.J."/>
            <person name="Hornburger P."/>
            <person name="Mueller R.-W."/>
            <person name="Bruemmer F."/>
            <person name="Labrenz M."/>
            <person name="Spormann A.M."/>
            <person name="Op Den Camp H."/>
            <person name="Overmann J."/>
            <person name="Amann R."/>
            <person name="Jetten M.S.M."/>
            <person name="Mascher T."/>
            <person name="Medema M.H."/>
            <person name="Devos D.P."/>
            <person name="Kaster A.-K."/>
            <person name="Ovreas L."/>
            <person name="Rohde M."/>
            <person name="Galperin M.Y."/>
            <person name="Jogler C."/>
        </authorList>
    </citation>
    <scope>NUCLEOTIDE SEQUENCE [LARGE SCALE GENOMIC DNA]</scope>
    <source>
        <strain evidence="15 16">Poly41</strain>
    </source>
</reference>
<dbReference type="GO" id="GO:0005886">
    <property type="term" value="C:plasma membrane"/>
    <property type="evidence" value="ECO:0007669"/>
    <property type="project" value="UniProtKB-SubCell"/>
</dbReference>
<feature type="transmembrane region" description="Helical" evidence="9">
    <location>
        <begin position="1016"/>
        <end position="1044"/>
    </location>
</feature>
<dbReference type="InterPro" id="IPR025692">
    <property type="entry name" value="MscS_IM_dom1"/>
</dbReference>
<dbReference type="RefSeq" id="WP_197231378.1">
    <property type="nucleotide sequence ID" value="NZ_SJPV01000005.1"/>
</dbReference>
<dbReference type="PROSITE" id="PS01246">
    <property type="entry name" value="UPF0003"/>
    <property type="match status" value="1"/>
</dbReference>
<feature type="transmembrane region" description="Helical" evidence="9">
    <location>
        <begin position="743"/>
        <end position="763"/>
    </location>
</feature>
<evidence type="ECO:0000256" key="6">
    <source>
        <dbReference type="ARBA" id="ARBA00023136"/>
    </source>
</evidence>
<feature type="domain" description="Mechanosensitive ion channel MscS C-terminal" evidence="13">
    <location>
        <begin position="1106"/>
        <end position="1188"/>
    </location>
</feature>
<dbReference type="Pfam" id="PF00924">
    <property type="entry name" value="MS_channel_2nd"/>
    <property type="match status" value="1"/>
</dbReference>
<evidence type="ECO:0000259" key="12">
    <source>
        <dbReference type="Pfam" id="PF12795"/>
    </source>
</evidence>
<keyword evidence="16" id="KW-1185">Reference proteome</keyword>
<feature type="transmembrane region" description="Helical" evidence="9">
    <location>
        <begin position="713"/>
        <end position="731"/>
    </location>
</feature>
<evidence type="ECO:0000313" key="16">
    <source>
        <dbReference type="Proteomes" id="UP000319143"/>
    </source>
</evidence>
<dbReference type="Pfam" id="PF12795">
    <property type="entry name" value="MscS_porin"/>
    <property type="match status" value="1"/>
</dbReference>
<dbReference type="SUPFAM" id="SSF82689">
    <property type="entry name" value="Mechanosensitive channel protein MscS (YggB), C-terminal domain"/>
    <property type="match status" value="1"/>
</dbReference>
<feature type="transmembrane region" description="Helical" evidence="9">
    <location>
        <begin position="897"/>
        <end position="921"/>
    </location>
</feature>
<name>A0A5C6DKG9_9BACT</name>
<dbReference type="InterPro" id="IPR011014">
    <property type="entry name" value="MscS_channel_TM-2"/>
</dbReference>
<feature type="domain" description="Mechanosensitive ion channel inner membrane" evidence="11">
    <location>
        <begin position="590"/>
        <end position="927"/>
    </location>
</feature>
<dbReference type="Pfam" id="PF12794">
    <property type="entry name" value="MscS_TM"/>
    <property type="match status" value="1"/>
</dbReference>
<feature type="domain" description="Mechanosensitive ion channel transmembrane helices 2/3" evidence="14">
    <location>
        <begin position="990"/>
        <end position="1030"/>
    </location>
</feature>
<feature type="compositionally biased region" description="Polar residues" evidence="8">
    <location>
        <begin position="49"/>
        <end position="66"/>
    </location>
</feature>
<comment type="caution">
    <text evidence="15">The sequence shown here is derived from an EMBL/GenBank/DDBJ whole genome shotgun (WGS) entry which is preliminary data.</text>
</comment>
<comment type="similarity">
    <text evidence="2">Belongs to the MscS (TC 1.A.23) family.</text>
</comment>
<dbReference type="InterPro" id="IPR006686">
    <property type="entry name" value="MscS_channel_CS"/>
</dbReference>
<evidence type="ECO:0000256" key="7">
    <source>
        <dbReference type="SAM" id="Coils"/>
    </source>
</evidence>
<dbReference type="GO" id="GO:0008381">
    <property type="term" value="F:mechanosensitive monoatomic ion channel activity"/>
    <property type="evidence" value="ECO:0007669"/>
    <property type="project" value="UniProtKB-ARBA"/>
</dbReference>
<dbReference type="PANTHER" id="PTHR30347:SF1">
    <property type="entry name" value="MECHANOSENSITIVE CHANNEL MSCK"/>
    <property type="match status" value="1"/>
</dbReference>
<organism evidence="15 16">
    <name type="scientific">Novipirellula artificiosorum</name>
    <dbReference type="NCBI Taxonomy" id="2528016"/>
    <lineage>
        <taxon>Bacteria</taxon>
        <taxon>Pseudomonadati</taxon>
        <taxon>Planctomycetota</taxon>
        <taxon>Planctomycetia</taxon>
        <taxon>Pirellulales</taxon>
        <taxon>Pirellulaceae</taxon>
        <taxon>Novipirellula</taxon>
    </lineage>
</organism>
<feature type="transmembrane region" description="Helical" evidence="9">
    <location>
        <begin position="590"/>
        <end position="609"/>
    </location>
</feature>
<evidence type="ECO:0000256" key="8">
    <source>
        <dbReference type="SAM" id="MobiDB-lite"/>
    </source>
</evidence>
<dbReference type="SUPFAM" id="SSF82861">
    <property type="entry name" value="Mechanosensitive channel protein MscS (YggB), transmembrane region"/>
    <property type="match status" value="1"/>
</dbReference>
<dbReference type="InterPro" id="IPR006685">
    <property type="entry name" value="MscS_channel_2nd"/>
</dbReference>
<dbReference type="InterPro" id="IPR024393">
    <property type="entry name" value="MscS_porin"/>
</dbReference>
<dbReference type="SUPFAM" id="SSF50182">
    <property type="entry name" value="Sm-like ribonucleoproteins"/>
    <property type="match status" value="1"/>
</dbReference>
<evidence type="ECO:0000259" key="14">
    <source>
        <dbReference type="Pfam" id="PF21088"/>
    </source>
</evidence>
<feature type="coiled-coil region" evidence="7">
    <location>
        <begin position="142"/>
        <end position="240"/>
    </location>
</feature>
<dbReference type="InterPro" id="IPR010920">
    <property type="entry name" value="LSM_dom_sf"/>
</dbReference>
<keyword evidence="5 9" id="KW-1133">Transmembrane helix</keyword>
<dbReference type="Gene3D" id="3.30.70.100">
    <property type="match status" value="1"/>
</dbReference>
<feature type="coiled-coil region" evidence="7">
    <location>
        <begin position="480"/>
        <end position="525"/>
    </location>
</feature>
<evidence type="ECO:0000256" key="4">
    <source>
        <dbReference type="ARBA" id="ARBA00022692"/>
    </source>
</evidence>
<keyword evidence="7" id="KW-0175">Coiled coil</keyword>
<feature type="coiled-coil region" evidence="7">
    <location>
        <begin position="286"/>
        <end position="355"/>
    </location>
</feature>
<feature type="compositionally biased region" description="Low complexity" evidence="8">
    <location>
        <begin position="69"/>
        <end position="104"/>
    </location>
</feature>
<evidence type="ECO:0000259" key="11">
    <source>
        <dbReference type="Pfam" id="PF12794"/>
    </source>
</evidence>
<feature type="domain" description="Mechanosensitive ion channel MscS porin" evidence="12">
    <location>
        <begin position="128"/>
        <end position="355"/>
    </location>
</feature>
<evidence type="ECO:0000259" key="13">
    <source>
        <dbReference type="Pfam" id="PF21082"/>
    </source>
</evidence>
<proteinExistence type="inferred from homology"/>
<dbReference type="InterPro" id="IPR049278">
    <property type="entry name" value="MS_channel_C"/>
</dbReference>
<dbReference type="Gene3D" id="2.30.30.60">
    <property type="match status" value="1"/>
</dbReference>
<feature type="transmembrane region" description="Helical" evidence="9">
    <location>
        <begin position="983"/>
        <end position="1004"/>
    </location>
</feature>
<feature type="region of interest" description="Disordered" evidence="8">
    <location>
        <begin position="49"/>
        <end position="104"/>
    </location>
</feature>
<feature type="domain" description="Mechanosensitive ion channel MscS" evidence="10">
    <location>
        <begin position="1032"/>
        <end position="1097"/>
    </location>
</feature>
<keyword evidence="3" id="KW-1003">Cell membrane</keyword>
<feature type="transmembrane region" description="Helical" evidence="9">
    <location>
        <begin position="941"/>
        <end position="962"/>
    </location>
</feature>
<feature type="transmembrane region" description="Helical" evidence="9">
    <location>
        <begin position="666"/>
        <end position="683"/>
    </location>
</feature>
<keyword evidence="6 9" id="KW-0472">Membrane</keyword>
<evidence type="ECO:0000256" key="3">
    <source>
        <dbReference type="ARBA" id="ARBA00022475"/>
    </source>
</evidence>
<evidence type="ECO:0000256" key="1">
    <source>
        <dbReference type="ARBA" id="ARBA00004651"/>
    </source>
</evidence>
<evidence type="ECO:0000313" key="15">
    <source>
        <dbReference type="EMBL" id="TWU37258.1"/>
    </source>
</evidence>
<sequence length="1218" mass="134627">MEFILHCFRSIRIGWPSIRHRLCFRELSRSAFFVLTLWVGVAGVAQTDSPLQLSGPSQTETVNQPSGRAESPAPESVSPVSSAAPAAESTPAAAESTPAAAESTPAVAEFVVPTVLPRLTKADLETRIQQVTASVDLDDASKTQITDQLKKALTRLEEAKQSTQRIEQLERQATMAPEEINAAQADLAKLSAKSAEEATEHSKLPLDELRNHHRQAIADLATLDQQLKTLTEEVDRWTKRIADLPTLTAAARSSLAEAEKQLAEIPAAETEDALANARKSLVQARVSQLQQELKLYDTESRVAEDAQRLLSIQRDATGRKQLLKQKQVEGLQAALAKAEKAAAEQQADLARLAAAVMDEPIKGEAELNSLLAEQKTQMLDSLEQDRIKIIERREDYLAKEALYAETRKQAEAAQFSEQIGLVLRTQKHELPSTSKYHQNSIDRRETVSDLTVDILKWEKERRNLLDLDAAVDAALKKAPLQVTEKNRENVESQLREILNDRLNLYRELTEIARKRLNRLMNLESEEVNLAELIDKQAAFVSEHVLWVPSTTPMSLSLAGEAVELLLELANPTTLRRATDTLRKDVVEKPVASIAVWLLLGWLVVSRGRIKRELSRLGNEASRPNATQFAPTANAVMMTALIASPAALLFLWIGWRLTKGSPIGANPYYFGQAFFIGGVCLYGVDFVRHVFRSDGLAEDHFDWDLAANHVLRRGLVWSARVIVPCSVLVVYTELLADELTIASLGRLAFAIAMVTAAGVLWTWVGPKSAIMVRIGSTSQSWLARLGVSLVPLLSLVPLVLLMGSLAGYHYAAVQLSWRFAVSTAIVALLIFGRALLFRWLLITYRRVAIARAKERRAALAHARESTAEMPSDAAEMIESAGHVQLSDLNRQAQSFLRFIPIVLGAFGLYLTWSEFVPALGVINRFELWENVLQSSQSDSGPVYVTLGDLILAIVSAVLTVVATRNIPGLLDITLLQRLPLDAGARYAASALTRYLMIVVGSIATFHYLGVSWGSVQWLVAAMSVGLGFGLQEIFANFVSGIILLFERPARVGDTVTIGEVTGTVTRIRTRATTILDWDNKELIVPNREFVTGNLVNWTLSNPSLRLTTTVGVAYGSNTRLTTRLLYEVAAANPLVLDDPEPVVVFSSFAESTLDFELRVFTNGLTNFRRLRHELHLAIDDLFREHGIEIAFPQRDLHVRSMDGLDIAKLRHEEAVESRL</sequence>
<feature type="transmembrane region" description="Helical" evidence="9">
    <location>
        <begin position="630"/>
        <end position="654"/>
    </location>
</feature>
<keyword evidence="4 9" id="KW-0812">Transmembrane</keyword>
<feature type="transmembrane region" description="Helical" evidence="9">
    <location>
        <begin position="816"/>
        <end position="840"/>
    </location>
</feature>
<evidence type="ECO:0000256" key="2">
    <source>
        <dbReference type="ARBA" id="ARBA00008017"/>
    </source>
</evidence>
<accession>A0A5C6DKG9</accession>
<dbReference type="PANTHER" id="PTHR30347">
    <property type="entry name" value="POTASSIUM CHANNEL RELATED"/>
    <property type="match status" value="1"/>
</dbReference>
<dbReference type="Gene3D" id="1.10.287.1260">
    <property type="match status" value="1"/>
</dbReference>
<dbReference type="InterPro" id="IPR052702">
    <property type="entry name" value="MscS-like_channel"/>
</dbReference>
<evidence type="ECO:0000256" key="9">
    <source>
        <dbReference type="SAM" id="Phobius"/>
    </source>
</evidence>
<dbReference type="InterPro" id="IPR049142">
    <property type="entry name" value="MS_channel_1st"/>
</dbReference>
<dbReference type="InterPro" id="IPR011066">
    <property type="entry name" value="MscS_channel_C_sf"/>
</dbReference>
<dbReference type="Proteomes" id="UP000319143">
    <property type="component" value="Unassembled WGS sequence"/>
</dbReference>
<comment type="subcellular location">
    <subcellularLocation>
        <location evidence="1">Cell membrane</location>
        <topology evidence="1">Multi-pass membrane protein</topology>
    </subcellularLocation>
</comment>
<dbReference type="InterPro" id="IPR023408">
    <property type="entry name" value="MscS_beta-dom_sf"/>
</dbReference>
<dbReference type="AlphaFoldDB" id="A0A5C6DKG9"/>
<dbReference type="Pfam" id="PF21082">
    <property type="entry name" value="MS_channel_3rd"/>
    <property type="match status" value="1"/>
</dbReference>
<protein>
    <submittedName>
        <fullName evidence="15">Putative MscS family protein.1</fullName>
    </submittedName>
</protein>
<evidence type="ECO:0000259" key="10">
    <source>
        <dbReference type="Pfam" id="PF00924"/>
    </source>
</evidence>
<gene>
    <name evidence="15" type="ORF">Poly41_33870</name>
</gene>
<dbReference type="EMBL" id="SJPV01000005">
    <property type="protein sequence ID" value="TWU37258.1"/>
    <property type="molecule type" value="Genomic_DNA"/>
</dbReference>